<sequence>MRLLIAVYSRFSLPATVAITVATVITYAVSQAMFQHWIIDIIDMVRYFTIREGNLERYEIVRTDYQRLLKMKGFWPPHAHPGIAWAYSFGLYFLFTKMMVIGADYSIRPISRDNSLFLSQSAGTKILNSLVAAAFIFSTLFPLYRLGEMHFAVIILNLVHYIVTCTCSNFVFSSILNRFARDSKEKQN</sequence>
<proteinExistence type="predicted"/>
<gene>
    <name evidence="2" type="ORF">PENTCL1PPCAC_9896</name>
</gene>
<feature type="transmembrane region" description="Helical" evidence="1">
    <location>
        <begin position="84"/>
        <end position="105"/>
    </location>
</feature>
<organism evidence="2 3">
    <name type="scientific">Pristionchus entomophagus</name>
    <dbReference type="NCBI Taxonomy" id="358040"/>
    <lineage>
        <taxon>Eukaryota</taxon>
        <taxon>Metazoa</taxon>
        <taxon>Ecdysozoa</taxon>
        <taxon>Nematoda</taxon>
        <taxon>Chromadorea</taxon>
        <taxon>Rhabditida</taxon>
        <taxon>Rhabditina</taxon>
        <taxon>Diplogasteromorpha</taxon>
        <taxon>Diplogasteroidea</taxon>
        <taxon>Neodiplogasteridae</taxon>
        <taxon>Pristionchus</taxon>
    </lineage>
</organism>
<feature type="transmembrane region" description="Helical" evidence="1">
    <location>
        <begin position="126"/>
        <end position="144"/>
    </location>
</feature>
<dbReference type="EMBL" id="BTSX01000003">
    <property type="protein sequence ID" value="GMS87721.1"/>
    <property type="molecule type" value="Genomic_DNA"/>
</dbReference>
<evidence type="ECO:0000313" key="2">
    <source>
        <dbReference type="EMBL" id="GMS87721.1"/>
    </source>
</evidence>
<accession>A0AAV5SWZ2</accession>
<keyword evidence="1" id="KW-1133">Transmembrane helix</keyword>
<keyword evidence="1" id="KW-0812">Transmembrane</keyword>
<evidence type="ECO:0000313" key="3">
    <source>
        <dbReference type="Proteomes" id="UP001432027"/>
    </source>
</evidence>
<dbReference type="AlphaFoldDB" id="A0AAV5SWZ2"/>
<feature type="transmembrane region" description="Helical" evidence="1">
    <location>
        <begin position="12"/>
        <end position="34"/>
    </location>
</feature>
<keyword evidence="3" id="KW-1185">Reference proteome</keyword>
<name>A0AAV5SWZ2_9BILA</name>
<keyword evidence="1" id="KW-0472">Membrane</keyword>
<comment type="caution">
    <text evidence="2">The sequence shown here is derived from an EMBL/GenBank/DDBJ whole genome shotgun (WGS) entry which is preliminary data.</text>
</comment>
<evidence type="ECO:0000256" key="1">
    <source>
        <dbReference type="SAM" id="Phobius"/>
    </source>
</evidence>
<feature type="transmembrane region" description="Helical" evidence="1">
    <location>
        <begin position="150"/>
        <end position="176"/>
    </location>
</feature>
<reference evidence="2" key="1">
    <citation type="submission" date="2023-10" db="EMBL/GenBank/DDBJ databases">
        <title>Genome assembly of Pristionchus species.</title>
        <authorList>
            <person name="Yoshida K."/>
            <person name="Sommer R.J."/>
        </authorList>
    </citation>
    <scope>NUCLEOTIDE SEQUENCE</scope>
    <source>
        <strain evidence="2">RS0144</strain>
    </source>
</reference>
<protein>
    <submittedName>
        <fullName evidence="2">Uncharacterized protein</fullName>
    </submittedName>
</protein>
<dbReference type="Proteomes" id="UP001432027">
    <property type="component" value="Unassembled WGS sequence"/>
</dbReference>